<accession>A0ABX7DPC6</accession>
<keyword evidence="5" id="KW-1185">Reference proteome</keyword>
<dbReference type="Pfam" id="PF01841">
    <property type="entry name" value="Transglut_core"/>
    <property type="match status" value="1"/>
</dbReference>
<sequence length="632" mass="72228">MKKIFCLAILFCSAHIFSQTNYSIASISKELTEYSNSVLIDELVEIDVTNYNKLEQKNHRVVAVLNKLGDGDTRLYEFYDENSRVKDIEVRIYNASGKQIEHFKKKDFMDVSRTGISIYSDDRMLGVNYTPTTYPYIVVFDSETETGDTAFLSSWVPLNGYAESTQKSVMKIKYDPANKPKYKPQNLEGFDISISETPEELIFSATNLAAIRYEEHSVSMSKIFPVVYVSLNNFKLKGTAGSGKDWQQFGSWMNKSLLSDVSDLPEGTVARVKSLVANETTNEGKARKIYQFVQDKVRYVSINIGIGGWKPMLASEVDKLSYGDCKALTNYTKVLLDAVGVPSYYTIVYGDETEWDIMEDFSSIQGNHIILGIPNNDEITWLECTSQDTPYGYIGNFTDDRDVLILTPEGGKIAHTKIYETEENTRENISKVKVDAAGNVVANFKSVSKGLQYDGKYLLPKQKQEDIDQYYKKKWSYINGFSIADVQFNNDRETVVFEEELALNIPNYANPVGNDYLFCANIFNQNQHIPPRIENRKQNLYIDNGYIHTDSVEIEIPENFEVDGLPEETILETKFGTYQMGFSNADDKLIYTRRILIKKGEYPPSEYENYRDFLRNIARLDKTKILLKQNVQ</sequence>
<feature type="signal peptide" evidence="1">
    <location>
        <begin position="1"/>
        <end position="18"/>
    </location>
</feature>
<proteinExistence type="predicted"/>
<feature type="domain" description="DUF3857" evidence="3">
    <location>
        <begin position="55"/>
        <end position="211"/>
    </location>
</feature>
<dbReference type="Gene3D" id="3.10.620.30">
    <property type="match status" value="1"/>
</dbReference>
<dbReference type="RefSeq" id="WP_202335205.1">
    <property type="nucleotide sequence ID" value="NZ_CP068439.1"/>
</dbReference>
<gene>
    <name evidence="4" type="ORF">JK629_08350</name>
</gene>
<feature type="domain" description="Transglutaminase-like" evidence="2">
    <location>
        <begin position="272"/>
        <end position="384"/>
    </location>
</feature>
<evidence type="ECO:0000313" key="5">
    <source>
        <dbReference type="Proteomes" id="UP000629420"/>
    </source>
</evidence>
<evidence type="ECO:0000313" key="4">
    <source>
        <dbReference type="EMBL" id="QQX75368.1"/>
    </source>
</evidence>
<reference evidence="4 5" key="1">
    <citation type="submission" date="2021-01" db="EMBL/GenBank/DDBJ databases">
        <title>Aequorivita sp. strain KX20305, a bacterium isolated from the sediment collected at a cold seep field in South China Sea.</title>
        <authorList>
            <person name="Zhang H."/>
            <person name="Li C."/>
        </authorList>
    </citation>
    <scope>NUCLEOTIDE SEQUENCE [LARGE SCALE GENOMIC DNA]</scope>
    <source>
        <strain evidence="4 5">KX20305</strain>
    </source>
</reference>
<protein>
    <submittedName>
        <fullName evidence="4">DUF3857 domain-containing protein</fullName>
    </submittedName>
</protein>
<name>A0ABX7DPC6_9FLAO</name>
<dbReference type="InterPro" id="IPR038765">
    <property type="entry name" value="Papain-like_cys_pep_sf"/>
</dbReference>
<dbReference type="Gene3D" id="2.60.120.1130">
    <property type="match status" value="1"/>
</dbReference>
<dbReference type="InterPro" id="IPR002931">
    <property type="entry name" value="Transglutaminase-like"/>
</dbReference>
<dbReference type="Gene3D" id="2.60.40.3140">
    <property type="match status" value="1"/>
</dbReference>
<evidence type="ECO:0000259" key="2">
    <source>
        <dbReference type="Pfam" id="PF01841"/>
    </source>
</evidence>
<keyword evidence="1" id="KW-0732">Signal</keyword>
<dbReference type="SUPFAM" id="SSF54001">
    <property type="entry name" value="Cysteine proteinases"/>
    <property type="match status" value="1"/>
</dbReference>
<dbReference type="Proteomes" id="UP000629420">
    <property type="component" value="Chromosome"/>
</dbReference>
<evidence type="ECO:0000259" key="3">
    <source>
        <dbReference type="Pfam" id="PF12969"/>
    </source>
</evidence>
<feature type="chain" id="PRO_5047152260" evidence="1">
    <location>
        <begin position="19"/>
        <end position="632"/>
    </location>
</feature>
<dbReference type="Pfam" id="PF12969">
    <property type="entry name" value="DUF3857"/>
    <property type="match status" value="1"/>
</dbReference>
<evidence type="ECO:0000256" key="1">
    <source>
        <dbReference type="SAM" id="SignalP"/>
    </source>
</evidence>
<organism evidence="4 5">
    <name type="scientific">Aequorivita iocasae</name>
    <dbReference type="NCBI Taxonomy" id="2803865"/>
    <lineage>
        <taxon>Bacteria</taxon>
        <taxon>Pseudomonadati</taxon>
        <taxon>Bacteroidota</taxon>
        <taxon>Flavobacteriia</taxon>
        <taxon>Flavobacteriales</taxon>
        <taxon>Flavobacteriaceae</taxon>
        <taxon>Aequorivita</taxon>
    </lineage>
</organism>
<dbReference type="EMBL" id="CP068439">
    <property type="protein sequence ID" value="QQX75368.1"/>
    <property type="molecule type" value="Genomic_DNA"/>
</dbReference>
<dbReference type="InterPro" id="IPR024618">
    <property type="entry name" value="DUF3857"/>
</dbReference>